<keyword evidence="3" id="KW-1185">Reference proteome</keyword>
<proteinExistence type="predicted"/>
<evidence type="ECO:0000256" key="1">
    <source>
        <dbReference type="SAM" id="MobiDB-lite"/>
    </source>
</evidence>
<dbReference type="Proteomes" id="UP001281410">
    <property type="component" value="Unassembled WGS sequence"/>
</dbReference>
<dbReference type="AlphaFoldDB" id="A0AAD9ZPJ1"/>
<evidence type="ECO:0000313" key="3">
    <source>
        <dbReference type="Proteomes" id="UP001281410"/>
    </source>
</evidence>
<reference evidence="2" key="1">
    <citation type="journal article" date="2023" name="Plant J.">
        <title>Genome sequences and population genomics provide insights into the demographic history, inbreeding, and mutation load of two 'living fossil' tree species of Dipteronia.</title>
        <authorList>
            <person name="Feng Y."/>
            <person name="Comes H.P."/>
            <person name="Chen J."/>
            <person name="Zhu S."/>
            <person name="Lu R."/>
            <person name="Zhang X."/>
            <person name="Li P."/>
            <person name="Qiu J."/>
            <person name="Olsen K.M."/>
            <person name="Qiu Y."/>
        </authorList>
    </citation>
    <scope>NUCLEOTIDE SEQUENCE</scope>
    <source>
        <strain evidence="2">NBL</strain>
    </source>
</reference>
<accession>A0AAD9ZPJ1</accession>
<comment type="caution">
    <text evidence="2">The sequence shown here is derived from an EMBL/GenBank/DDBJ whole genome shotgun (WGS) entry which is preliminary data.</text>
</comment>
<name>A0AAD9ZPJ1_9ROSI</name>
<dbReference type="EMBL" id="JANJYJ010000009">
    <property type="protein sequence ID" value="KAK3188443.1"/>
    <property type="molecule type" value="Genomic_DNA"/>
</dbReference>
<sequence>MEDHLIEKNNGLNGQIDLDETEDQGSDSFVTPLAQYKPHDGHLGLRRRRTNVSYSEDDHQHQETHIQNKDDLYRLEQLDLTSLDLTRLQQLEPMSVSDIYFESFYRLEQLVPMPLIQRPSDSPLISKFLNCVSFGGPMADKIYGYLKKIEPQLFYKPVQDGHFGLRRRRNYNLSSPLGATLDLISWLRDDDSLLNRLIDLGEVDVVSQMIKAAAGTDCNLNLGTASVVTARHTEQRITPSSLLPNTPHRINIKEGNSNDEEVHGKRQGWSQKVYLYNLTMYTFIARLDMIFVF</sequence>
<organism evidence="2 3">
    <name type="scientific">Dipteronia sinensis</name>
    <dbReference type="NCBI Taxonomy" id="43782"/>
    <lineage>
        <taxon>Eukaryota</taxon>
        <taxon>Viridiplantae</taxon>
        <taxon>Streptophyta</taxon>
        <taxon>Embryophyta</taxon>
        <taxon>Tracheophyta</taxon>
        <taxon>Spermatophyta</taxon>
        <taxon>Magnoliopsida</taxon>
        <taxon>eudicotyledons</taxon>
        <taxon>Gunneridae</taxon>
        <taxon>Pentapetalae</taxon>
        <taxon>rosids</taxon>
        <taxon>malvids</taxon>
        <taxon>Sapindales</taxon>
        <taxon>Sapindaceae</taxon>
        <taxon>Hippocastanoideae</taxon>
        <taxon>Acereae</taxon>
        <taxon>Dipteronia</taxon>
    </lineage>
</organism>
<evidence type="ECO:0000313" key="2">
    <source>
        <dbReference type="EMBL" id="KAK3188443.1"/>
    </source>
</evidence>
<protein>
    <submittedName>
        <fullName evidence="2">Uncharacterized protein</fullName>
    </submittedName>
</protein>
<feature type="region of interest" description="Disordered" evidence="1">
    <location>
        <begin position="1"/>
        <end position="25"/>
    </location>
</feature>
<gene>
    <name evidence="2" type="ORF">Dsin_028004</name>
</gene>